<dbReference type="EMBL" id="CP007739">
    <property type="protein sequence ID" value="AIE58918.1"/>
    <property type="molecule type" value="Genomic_DNA"/>
</dbReference>
<proteinExistence type="predicted"/>
<dbReference type="Proteomes" id="UP000027602">
    <property type="component" value="Chromosome"/>
</dbReference>
<accession>I3E3D0</accession>
<dbReference type="RefSeq" id="WP_003348201.1">
    <property type="nucleotide sequence ID" value="NZ_ADWW01000003.1"/>
</dbReference>
<keyword evidence="2" id="KW-1185">Reference proteome</keyword>
<evidence type="ECO:0000313" key="2">
    <source>
        <dbReference type="Proteomes" id="UP000027602"/>
    </source>
</evidence>
<gene>
    <name evidence="1" type="ORF">BMMGA3_02240</name>
</gene>
<reference evidence="1 2" key="1">
    <citation type="journal article" date="2015" name="BMC Genomics">
        <title>Transcriptome analysis of thermophilic methylotrophic Bacillus methanolicus MGA3 using RNA-sequencing provides detailed insights into its previously uncharted transcriptional landscape.</title>
        <authorList>
            <person name="Irla M."/>
            <person name="Neshat A."/>
            <person name="Brautaset T."/>
            <person name="Ruckert C."/>
            <person name="Kalinowski J."/>
            <person name="Wendisch V.F."/>
        </authorList>
    </citation>
    <scope>NUCLEOTIDE SEQUENCE [LARGE SCALE GENOMIC DNA]</scope>
    <source>
        <strain evidence="2">MGA3 / ATCC 53907</strain>
    </source>
</reference>
<organism evidence="1 2">
    <name type="scientific">Bacillus methanolicus (strain MGA3 / ATCC 53907)</name>
    <dbReference type="NCBI Taxonomy" id="796606"/>
    <lineage>
        <taxon>Bacteria</taxon>
        <taxon>Bacillati</taxon>
        <taxon>Bacillota</taxon>
        <taxon>Bacilli</taxon>
        <taxon>Bacillales</taxon>
        <taxon>Bacillaceae</taxon>
        <taxon>Bacillus</taxon>
    </lineage>
</organism>
<dbReference type="OrthoDB" id="9979586at2"/>
<dbReference type="AlphaFoldDB" id="I3E3D0"/>
<evidence type="ECO:0000313" key="1">
    <source>
        <dbReference type="EMBL" id="AIE58918.1"/>
    </source>
</evidence>
<dbReference type="KEGG" id="bmet:BMMGA3_02240"/>
<protein>
    <submittedName>
        <fullName evidence="1">Uncharacterized protein</fullName>
    </submittedName>
</protein>
<name>I3E3D0_BACMM</name>
<dbReference type="HOGENOM" id="CLU_2646964_0_0_9"/>
<sequence length="76" mass="9588">MEKACFYCTSRQQLRALTMWHNPELVYYYCREYYAMVNRVNEEKKAEFIEYYSNEERRKRLSEETLKLYYQLTEKD</sequence>